<proteinExistence type="predicted"/>
<keyword evidence="3" id="KW-1185">Reference proteome</keyword>
<accession>A0A0C3P8R8</accession>
<reference evidence="3" key="2">
    <citation type="submission" date="2015-01" db="EMBL/GenBank/DDBJ databases">
        <title>Evolutionary Origins and Diversification of the Mycorrhizal Mutualists.</title>
        <authorList>
            <consortium name="DOE Joint Genome Institute"/>
            <consortium name="Mycorrhizal Genomics Consortium"/>
            <person name="Kohler A."/>
            <person name="Kuo A."/>
            <person name="Nagy L.G."/>
            <person name="Floudas D."/>
            <person name="Copeland A."/>
            <person name="Barry K.W."/>
            <person name="Cichocki N."/>
            <person name="Veneault-Fourrey C."/>
            <person name="LaButti K."/>
            <person name="Lindquist E.A."/>
            <person name="Lipzen A."/>
            <person name="Lundell T."/>
            <person name="Morin E."/>
            <person name="Murat C."/>
            <person name="Riley R."/>
            <person name="Ohm R."/>
            <person name="Sun H."/>
            <person name="Tunlid A."/>
            <person name="Henrissat B."/>
            <person name="Grigoriev I.V."/>
            <person name="Hibbett D.S."/>
            <person name="Martin F."/>
        </authorList>
    </citation>
    <scope>NUCLEOTIDE SEQUENCE [LARGE SCALE GENOMIC DNA]</scope>
    <source>
        <strain evidence="3">Marx 270</strain>
    </source>
</reference>
<feature type="region of interest" description="Disordered" evidence="1">
    <location>
        <begin position="68"/>
        <end position="111"/>
    </location>
</feature>
<gene>
    <name evidence="2" type="ORF">M404DRAFT_609077</name>
</gene>
<evidence type="ECO:0000313" key="2">
    <source>
        <dbReference type="EMBL" id="KIO03874.1"/>
    </source>
</evidence>
<dbReference type="AlphaFoldDB" id="A0A0C3P8R8"/>
<evidence type="ECO:0000313" key="3">
    <source>
        <dbReference type="Proteomes" id="UP000054217"/>
    </source>
</evidence>
<reference evidence="2 3" key="1">
    <citation type="submission" date="2014-04" db="EMBL/GenBank/DDBJ databases">
        <authorList>
            <consortium name="DOE Joint Genome Institute"/>
            <person name="Kuo A."/>
            <person name="Kohler A."/>
            <person name="Costa M.D."/>
            <person name="Nagy L.G."/>
            <person name="Floudas D."/>
            <person name="Copeland A."/>
            <person name="Barry K.W."/>
            <person name="Cichocki N."/>
            <person name="Veneault-Fourrey C."/>
            <person name="LaButti K."/>
            <person name="Lindquist E.A."/>
            <person name="Lipzen A."/>
            <person name="Lundell T."/>
            <person name="Morin E."/>
            <person name="Murat C."/>
            <person name="Sun H."/>
            <person name="Tunlid A."/>
            <person name="Henrissat B."/>
            <person name="Grigoriev I.V."/>
            <person name="Hibbett D.S."/>
            <person name="Martin F."/>
            <person name="Nordberg H.P."/>
            <person name="Cantor M.N."/>
            <person name="Hua S.X."/>
        </authorList>
    </citation>
    <scope>NUCLEOTIDE SEQUENCE [LARGE SCALE GENOMIC DNA]</scope>
    <source>
        <strain evidence="2 3">Marx 270</strain>
    </source>
</reference>
<dbReference type="EMBL" id="KN831974">
    <property type="protein sequence ID" value="KIO03874.1"/>
    <property type="molecule type" value="Genomic_DNA"/>
</dbReference>
<feature type="compositionally biased region" description="Polar residues" evidence="1">
    <location>
        <begin position="10"/>
        <end position="24"/>
    </location>
</feature>
<name>A0A0C3P8R8_PISTI</name>
<organism evidence="2 3">
    <name type="scientific">Pisolithus tinctorius Marx 270</name>
    <dbReference type="NCBI Taxonomy" id="870435"/>
    <lineage>
        <taxon>Eukaryota</taxon>
        <taxon>Fungi</taxon>
        <taxon>Dikarya</taxon>
        <taxon>Basidiomycota</taxon>
        <taxon>Agaricomycotina</taxon>
        <taxon>Agaricomycetes</taxon>
        <taxon>Agaricomycetidae</taxon>
        <taxon>Boletales</taxon>
        <taxon>Sclerodermatineae</taxon>
        <taxon>Pisolithaceae</taxon>
        <taxon>Pisolithus</taxon>
    </lineage>
</organism>
<dbReference type="HOGENOM" id="CLU_1939012_0_0_1"/>
<sequence length="130" mass="14333">MHQVGPSEGSHGQFTPQFTATPNPLMQPGFIPGPYTPYSPVPYSGFPSFLPPAYPYAPYTPPMPWPSTPHQYSHSHCHNVPDSRSPGSPGPSNHSRQHKRRYRSLSATPIPSSPPLVQNYFTCPLVLRAV</sequence>
<evidence type="ECO:0000256" key="1">
    <source>
        <dbReference type="SAM" id="MobiDB-lite"/>
    </source>
</evidence>
<feature type="region of interest" description="Disordered" evidence="1">
    <location>
        <begin position="1"/>
        <end position="31"/>
    </location>
</feature>
<protein>
    <submittedName>
        <fullName evidence="2">Uncharacterized protein</fullName>
    </submittedName>
</protein>
<dbReference type="Proteomes" id="UP000054217">
    <property type="component" value="Unassembled WGS sequence"/>
</dbReference>
<dbReference type="InParanoid" id="A0A0C3P8R8"/>
<feature type="compositionally biased region" description="Low complexity" evidence="1">
    <location>
        <begin position="82"/>
        <end position="92"/>
    </location>
</feature>